<gene>
    <name evidence="4" type="ORF">METZ01_LOCUS220269</name>
</gene>
<organism evidence="4">
    <name type="scientific">marine metagenome</name>
    <dbReference type="NCBI Taxonomy" id="408172"/>
    <lineage>
        <taxon>unclassified sequences</taxon>
        <taxon>metagenomes</taxon>
        <taxon>ecological metagenomes</taxon>
    </lineage>
</organism>
<dbReference type="HAMAP" id="MF_00416">
    <property type="entry name" value="FlgI"/>
    <property type="match status" value="1"/>
</dbReference>
<dbReference type="PANTHER" id="PTHR30381:SF0">
    <property type="entry name" value="FLAGELLAR P-RING PROTEIN"/>
    <property type="match status" value="1"/>
</dbReference>
<evidence type="ECO:0008006" key="5">
    <source>
        <dbReference type="Google" id="ProtNLM"/>
    </source>
</evidence>
<dbReference type="EMBL" id="UINC01052275">
    <property type="protein sequence ID" value="SVB67415.1"/>
    <property type="molecule type" value="Genomic_DNA"/>
</dbReference>
<comment type="subcellular location">
    <subcellularLocation>
        <location evidence="2">Bacterial flagellum basal body</location>
    </subcellularLocation>
</comment>
<dbReference type="GO" id="GO:0005198">
    <property type="term" value="F:structural molecule activity"/>
    <property type="evidence" value="ECO:0007669"/>
    <property type="project" value="InterPro"/>
</dbReference>
<reference evidence="4" key="1">
    <citation type="submission" date="2018-05" db="EMBL/GenBank/DDBJ databases">
        <authorList>
            <person name="Lanie J.A."/>
            <person name="Ng W.-L."/>
            <person name="Kazmierczak K.M."/>
            <person name="Andrzejewski T.M."/>
            <person name="Davidsen T.M."/>
            <person name="Wayne K.J."/>
            <person name="Tettelin H."/>
            <person name="Glass J.I."/>
            <person name="Rusch D."/>
            <person name="Podicherti R."/>
            <person name="Tsui H.-C.T."/>
            <person name="Winkler M.E."/>
        </authorList>
    </citation>
    <scope>NUCLEOTIDE SEQUENCE</scope>
</reference>
<proteinExistence type="inferred from homology"/>
<dbReference type="AlphaFoldDB" id="A0A382FXY1"/>
<evidence type="ECO:0000256" key="3">
    <source>
        <dbReference type="ARBA" id="ARBA00022729"/>
    </source>
</evidence>
<dbReference type="GO" id="GO:0009428">
    <property type="term" value="C:bacterial-type flagellum basal body, distal rod, P ring"/>
    <property type="evidence" value="ECO:0007669"/>
    <property type="project" value="InterPro"/>
</dbReference>
<comment type="function">
    <text evidence="1">Assembles around the rod to form the L-ring and probably protects the motor/basal body from shearing forces during rotation.</text>
</comment>
<accession>A0A382FXY1</accession>
<dbReference type="InterPro" id="IPR001782">
    <property type="entry name" value="Flag_FlgI"/>
</dbReference>
<name>A0A382FXY1_9ZZZZ</name>
<dbReference type="NCBIfam" id="NF003676">
    <property type="entry name" value="PRK05303.1"/>
    <property type="match status" value="1"/>
</dbReference>
<dbReference type="GO" id="GO:0071973">
    <property type="term" value="P:bacterial-type flagellum-dependent cell motility"/>
    <property type="evidence" value="ECO:0007669"/>
    <property type="project" value="InterPro"/>
</dbReference>
<dbReference type="Pfam" id="PF02119">
    <property type="entry name" value="FlgI"/>
    <property type="match status" value="1"/>
</dbReference>
<sequence length="389" mass="40311">MAILIMTIRSLLLIFALVFTQEAAADRIKDLTSVAGVRSNQLIGYGLVVGLGGTGDRDKISFTAQSLKTILDRLGVDVDGPISNYDLYQQGIASLAYDKTKLDNVASVIVTATLPPFTKPGQVIDVNVAAIGLASSLRGGNLILTELRGADGEIYGLAQGSLTVSGLEVSAAGSEVTVGVPTAGRIPGGAIIEREVETPFGDAEFLVLNCNQNDFTTATAISDVINQQFGDGTATAMDGTSIAVIAPEPLGERVSFLSLIENLEVIPGEPKARVVVNSRTGTVVISRTVRVTAAAVTHGQLSVTVSATNEVSQPPAGILGGGQGQTVPFQNAEITVSEEARPMFVFQPGVNLRDIVDAVNEVGATPSSLIAILDALKSSGSLRAELIVL</sequence>
<keyword evidence="3" id="KW-0732">Signal</keyword>
<evidence type="ECO:0000256" key="2">
    <source>
        <dbReference type="ARBA" id="ARBA00004117"/>
    </source>
</evidence>
<evidence type="ECO:0000313" key="4">
    <source>
        <dbReference type="EMBL" id="SVB67415.1"/>
    </source>
</evidence>
<dbReference type="PANTHER" id="PTHR30381">
    <property type="entry name" value="FLAGELLAR P-RING PERIPLASMIC PROTEIN FLGI"/>
    <property type="match status" value="1"/>
</dbReference>
<dbReference type="GO" id="GO:0030288">
    <property type="term" value="C:outer membrane-bounded periplasmic space"/>
    <property type="evidence" value="ECO:0007669"/>
    <property type="project" value="InterPro"/>
</dbReference>
<dbReference type="PRINTS" id="PR01010">
    <property type="entry name" value="FLGPRINGFLGI"/>
</dbReference>
<protein>
    <recommendedName>
        <fullName evidence="5">Flagellar P-ring protein</fullName>
    </recommendedName>
</protein>
<evidence type="ECO:0000256" key="1">
    <source>
        <dbReference type="ARBA" id="ARBA00002591"/>
    </source>
</evidence>